<protein>
    <submittedName>
        <fullName evidence="1">Uncharacterized protein</fullName>
    </submittedName>
</protein>
<dbReference type="Proteomes" id="UP000658131">
    <property type="component" value="Unassembled WGS sequence"/>
</dbReference>
<gene>
    <name evidence="1" type="ORF">H8717_02005</name>
</gene>
<keyword evidence="2" id="KW-1185">Reference proteome</keyword>
<evidence type="ECO:0000313" key="1">
    <source>
        <dbReference type="EMBL" id="MBC8575185.1"/>
    </source>
</evidence>
<proteinExistence type="predicted"/>
<name>A0ABR7NG67_9FIRM</name>
<sequence>MNHQIASDAVIQNLKDAGCEDDFIERFIFTLENQQSKEVFLLLRGWRNNLLDEIHNNQHKLDCLDYLIRTLGG</sequence>
<comment type="caution">
    <text evidence="1">The sequence shown here is derived from an EMBL/GenBank/DDBJ whole genome shotgun (WGS) entry which is preliminary data.</text>
</comment>
<dbReference type="RefSeq" id="WP_262398842.1">
    <property type="nucleotide sequence ID" value="NZ_JACRTB010000003.1"/>
</dbReference>
<organism evidence="1 2">
    <name type="scientific">Yanshouia hominis</name>
    <dbReference type="NCBI Taxonomy" id="2763673"/>
    <lineage>
        <taxon>Bacteria</taxon>
        <taxon>Bacillati</taxon>
        <taxon>Bacillota</taxon>
        <taxon>Clostridia</taxon>
        <taxon>Eubacteriales</taxon>
        <taxon>Oscillospiraceae</taxon>
        <taxon>Yanshouia</taxon>
    </lineage>
</organism>
<evidence type="ECO:0000313" key="2">
    <source>
        <dbReference type="Proteomes" id="UP000658131"/>
    </source>
</evidence>
<accession>A0ABR7NG67</accession>
<dbReference type="EMBL" id="JACRTB010000003">
    <property type="protein sequence ID" value="MBC8575185.1"/>
    <property type="molecule type" value="Genomic_DNA"/>
</dbReference>
<reference evidence="1 2" key="1">
    <citation type="submission" date="2020-08" db="EMBL/GenBank/DDBJ databases">
        <title>Genome public.</title>
        <authorList>
            <person name="Liu C."/>
            <person name="Sun Q."/>
        </authorList>
    </citation>
    <scope>NUCLEOTIDE SEQUENCE [LARGE SCALE GENOMIC DNA]</scope>
    <source>
        <strain evidence="1 2">BX1</strain>
    </source>
</reference>